<name>E3H9G7_ILYPC</name>
<dbReference type="SUPFAM" id="SSF143744">
    <property type="entry name" value="GlcG-like"/>
    <property type="match status" value="1"/>
</dbReference>
<gene>
    <name evidence="1" type="ordered locus">Ilyop_1295</name>
</gene>
<dbReference type="PANTHER" id="PTHR34309">
    <property type="entry name" value="SLR1406 PROTEIN"/>
    <property type="match status" value="1"/>
</dbReference>
<dbReference type="InterPro" id="IPR052517">
    <property type="entry name" value="GlcG_carb_metab_protein"/>
</dbReference>
<dbReference type="InterPro" id="IPR038084">
    <property type="entry name" value="PduO/GlcC-like_sf"/>
</dbReference>
<reference evidence="1 2" key="1">
    <citation type="journal article" date="2010" name="Stand. Genomic Sci.">
        <title>Complete genome sequence of Ilyobacter polytropus type strain (CuHbu1).</title>
        <authorList>
            <person name="Sikorski J."/>
            <person name="Chertkov O."/>
            <person name="Lapidus A."/>
            <person name="Nolan M."/>
            <person name="Lucas S."/>
            <person name="Del Rio T.G."/>
            <person name="Tice H."/>
            <person name="Cheng J.F."/>
            <person name="Tapia R."/>
            <person name="Han C."/>
            <person name="Goodwin L."/>
            <person name="Pitluck S."/>
            <person name="Liolios K."/>
            <person name="Ivanova N."/>
            <person name="Mavromatis K."/>
            <person name="Mikhailova N."/>
            <person name="Pati A."/>
            <person name="Chen A."/>
            <person name="Palaniappan K."/>
            <person name="Land M."/>
            <person name="Hauser L."/>
            <person name="Chang Y.J."/>
            <person name="Jeffries C.D."/>
            <person name="Brambilla E."/>
            <person name="Yasawong M."/>
            <person name="Rohde M."/>
            <person name="Pukall R."/>
            <person name="Spring S."/>
            <person name="Goker M."/>
            <person name="Woyke T."/>
            <person name="Bristow J."/>
            <person name="Eisen J.A."/>
            <person name="Markowitz V."/>
            <person name="Hugenholtz P."/>
            <person name="Kyrpides N.C."/>
            <person name="Klenk H.P."/>
        </authorList>
    </citation>
    <scope>NUCLEOTIDE SEQUENCE [LARGE SCALE GENOMIC DNA]</scope>
    <source>
        <strain evidence="2">ATCC 51220 / DSM 2926 / LMG 16218 / CuHBu1</strain>
    </source>
</reference>
<proteinExistence type="predicted"/>
<sequence length="139" mass="14832">MIDVVTVKQITLKTAKLMGEKAIKKAEEIDVPVVFSVVDAGGNLLYTERMDKAFVTSVDIANNKAFTSWALKTGTHEISQVVQPGESLYGLNLTNDARIISFGGGFPVVFEEQVIGAIGVSGGTVEEDMTIAKAALEIL</sequence>
<dbReference type="AlphaFoldDB" id="E3H9G7"/>
<accession>E3H9G7</accession>
<dbReference type="Gene3D" id="3.30.450.150">
    <property type="entry name" value="Haem-degrading domain"/>
    <property type="match status" value="1"/>
</dbReference>
<dbReference type="eggNOG" id="COG3193">
    <property type="taxonomic scope" value="Bacteria"/>
</dbReference>
<dbReference type="Pfam" id="PF03928">
    <property type="entry name" value="HbpS-like"/>
    <property type="match status" value="1"/>
</dbReference>
<evidence type="ECO:0000313" key="2">
    <source>
        <dbReference type="Proteomes" id="UP000006875"/>
    </source>
</evidence>
<dbReference type="RefSeq" id="WP_013387743.1">
    <property type="nucleotide sequence ID" value="NC_014632.1"/>
</dbReference>
<dbReference type="OrthoDB" id="86269at2"/>
<protein>
    <submittedName>
        <fullName evidence="1">ATP:cob(I)alamin adenosyltransferase</fullName>
    </submittedName>
</protein>
<dbReference type="Proteomes" id="UP000006875">
    <property type="component" value="Chromosome"/>
</dbReference>
<dbReference type="HOGENOM" id="CLU_103773_2_0_0"/>
<evidence type="ECO:0000313" key="1">
    <source>
        <dbReference type="EMBL" id="ADO83076.1"/>
    </source>
</evidence>
<dbReference type="InterPro" id="IPR005624">
    <property type="entry name" value="PduO/GlcC-like"/>
</dbReference>
<dbReference type="EMBL" id="CP002281">
    <property type="protein sequence ID" value="ADO83076.1"/>
    <property type="molecule type" value="Genomic_DNA"/>
</dbReference>
<keyword evidence="2" id="KW-1185">Reference proteome</keyword>
<dbReference type="KEGG" id="ipo:Ilyop_1295"/>
<dbReference type="PANTHER" id="PTHR34309:SF1">
    <property type="entry name" value="PROTEIN GLCG"/>
    <property type="match status" value="1"/>
</dbReference>
<organism evidence="1 2">
    <name type="scientific">Ilyobacter polytropus (strain ATCC 51220 / DSM 2926 / LMG 16218 / CuHBu1)</name>
    <dbReference type="NCBI Taxonomy" id="572544"/>
    <lineage>
        <taxon>Bacteria</taxon>
        <taxon>Fusobacteriati</taxon>
        <taxon>Fusobacteriota</taxon>
        <taxon>Fusobacteriia</taxon>
        <taxon>Fusobacteriales</taxon>
        <taxon>Fusobacteriaceae</taxon>
        <taxon>Ilyobacter</taxon>
    </lineage>
</organism>
<dbReference type="STRING" id="572544.Ilyop_1295"/>